<comment type="caution">
    <text evidence="3">The sequence shown here is derived from an EMBL/GenBank/DDBJ whole genome shotgun (WGS) entry which is preliminary data.</text>
</comment>
<protein>
    <submittedName>
        <fullName evidence="3">101_t:CDS:1</fullName>
    </submittedName>
</protein>
<evidence type="ECO:0000313" key="4">
    <source>
        <dbReference type="Proteomes" id="UP000789396"/>
    </source>
</evidence>
<proteinExistence type="predicted"/>
<keyword evidence="1" id="KW-0175">Coiled coil</keyword>
<evidence type="ECO:0000313" key="3">
    <source>
        <dbReference type="EMBL" id="CAG8809042.1"/>
    </source>
</evidence>
<gene>
    <name evidence="3" type="ORF">RFULGI_LOCUS18545</name>
</gene>
<dbReference type="EMBL" id="CAJVPZ010082198">
    <property type="protein sequence ID" value="CAG8809042.1"/>
    <property type="molecule type" value="Genomic_DNA"/>
</dbReference>
<name>A0A9N9K3S4_9GLOM</name>
<feature type="coiled-coil region" evidence="1">
    <location>
        <begin position="60"/>
        <end position="87"/>
    </location>
</feature>
<reference evidence="3" key="1">
    <citation type="submission" date="2021-06" db="EMBL/GenBank/DDBJ databases">
        <authorList>
            <person name="Kallberg Y."/>
            <person name="Tangrot J."/>
            <person name="Rosling A."/>
        </authorList>
    </citation>
    <scope>NUCLEOTIDE SEQUENCE</scope>
    <source>
        <strain evidence="3">IN212</strain>
    </source>
</reference>
<organism evidence="3 4">
    <name type="scientific">Racocetra fulgida</name>
    <dbReference type="NCBI Taxonomy" id="60492"/>
    <lineage>
        <taxon>Eukaryota</taxon>
        <taxon>Fungi</taxon>
        <taxon>Fungi incertae sedis</taxon>
        <taxon>Mucoromycota</taxon>
        <taxon>Glomeromycotina</taxon>
        <taxon>Glomeromycetes</taxon>
        <taxon>Diversisporales</taxon>
        <taxon>Gigasporaceae</taxon>
        <taxon>Racocetra</taxon>
    </lineage>
</organism>
<dbReference type="AlphaFoldDB" id="A0A9N9K3S4"/>
<feature type="region of interest" description="Disordered" evidence="2">
    <location>
        <begin position="169"/>
        <end position="189"/>
    </location>
</feature>
<accession>A0A9N9K3S4</accession>
<keyword evidence="4" id="KW-1185">Reference proteome</keyword>
<evidence type="ECO:0000256" key="1">
    <source>
        <dbReference type="SAM" id="Coils"/>
    </source>
</evidence>
<evidence type="ECO:0000256" key="2">
    <source>
        <dbReference type="SAM" id="MobiDB-lite"/>
    </source>
</evidence>
<feature type="non-terminal residue" evidence="3">
    <location>
        <position position="1"/>
    </location>
</feature>
<sequence>GRDIYYYLEFPENAKKEEKEVFENFVLQYLEFLLLCKKKYDSWLDLDNKKTLTCEELEKLDELSKKREEYQKLNSDYERMQNKFEEKGFFHFSLKEVSKENQTEADEENKSQKSQQLIKQNEHLELSLNSLWGHLDKFPKLEGLQTLKSGEERIEEIAKKHQALAQSFKEKKKNNKYREITPEEQALAP</sequence>
<dbReference type="Proteomes" id="UP000789396">
    <property type="component" value="Unassembled WGS sequence"/>
</dbReference>